<dbReference type="RefSeq" id="WP_020309618.1">
    <property type="nucleotide sequence ID" value="NZ_JBBMEU010000008.1"/>
</dbReference>
<organism evidence="7 8">
    <name type="scientific">Megasphaera intestinihominis</name>
    <dbReference type="NCBI Taxonomy" id="3133159"/>
    <lineage>
        <taxon>Bacteria</taxon>
        <taxon>Bacillati</taxon>
        <taxon>Bacillota</taxon>
        <taxon>Negativicutes</taxon>
        <taxon>Veillonellales</taxon>
        <taxon>Veillonellaceae</taxon>
        <taxon>Megasphaera</taxon>
    </lineage>
</organism>
<dbReference type="NCBIfam" id="NF003740">
    <property type="entry name" value="PRK05337.1"/>
    <property type="match status" value="1"/>
</dbReference>
<evidence type="ECO:0000313" key="7">
    <source>
        <dbReference type="EMBL" id="MEQ2421593.1"/>
    </source>
</evidence>
<accession>A0ABV1CVN0</accession>
<reference evidence="7 8" key="1">
    <citation type="submission" date="2024-03" db="EMBL/GenBank/DDBJ databases">
        <title>Human intestinal bacterial collection.</title>
        <authorList>
            <person name="Pauvert C."/>
            <person name="Hitch T.C.A."/>
            <person name="Clavel T."/>
        </authorList>
    </citation>
    <scope>NUCLEOTIDE SEQUENCE [LARGE SCALE GENOMIC DNA]</scope>
    <source>
        <strain evidence="7 8">CLA-AA-H81</strain>
    </source>
</reference>
<protein>
    <recommendedName>
        <fullName evidence="3">beta-N-acetylhexosaminidase</fullName>
        <ecNumber evidence="3">3.2.1.52</ecNumber>
    </recommendedName>
</protein>
<dbReference type="PANTHER" id="PTHR30480:SF13">
    <property type="entry name" value="BETA-HEXOSAMINIDASE"/>
    <property type="match status" value="1"/>
</dbReference>
<evidence type="ECO:0000256" key="1">
    <source>
        <dbReference type="ARBA" id="ARBA00001231"/>
    </source>
</evidence>
<dbReference type="GO" id="GO:0004563">
    <property type="term" value="F:beta-N-acetylhexosaminidase activity"/>
    <property type="evidence" value="ECO:0007669"/>
    <property type="project" value="UniProtKB-EC"/>
</dbReference>
<keyword evidence="4 7" id="KW-0378">Hydrolase</keyword>
<dbReference type="EMBL" id="JBBMEU010000008">
    <property type="protein sequence ID" value="MEQ2421593.1"/>
    <property type="molecule type" value="Genomic_DNA"/>
</dbReference>
<proteinExistence type="inferred from homology"/>
<name>A0ABV1CVN0_9FIRM</name>
<comment type="caution">
    <text evidence="7">The sequence shown here is derived from an EMBL/GenBank/DDBJ whole genome shotgun (WGS) entry which is preliminary data.</text>
</comment>
<feature type="domain" description="Glycoside hydrolase family 3 N-terminal" evidence="6">
    <location>
        <begin position="60"/>
        <end position="377"/>
    </location>
</feature>
<dbReference type="Pfam" id="PF00933">
    <property type="entry name" value="Glyco_hydro_3"/>
    <property type="match status" value="1"/>
</dbReference>
<evidence type="ECO:0000313" key="8">
    <source>
        <dbReference type="Proteomes" id="UP001433088"/>
    </source>
</evidence>
<dbReference type="SUPFAM" id="SSF51445">
    <property type="entry name" value="(Trans)glycosidases"/>
    <property type="match status" value="1"/>
</dbReference>
<dbReference type="EC" id="3.2.1.52" evidence="3"/>
<keyword evidence="5 7" id="KW-0326">Glycosidase</keyword>
<dbReference type="Proteomes" id="UP001433088">
    <property type="component" value="Unassembled WGS sequence"/>
</dbReference>
<dbReference type="InterPro" id="IPR017853">
    <property type="entry name" value="GH"/>
</dbReference>
<comment type="similarity">
    <text evidence="2">Belongs to the glycosyl hydrolase 3 family.</text>
</comment>
<evidence type="ECO:0000256" key="2">
    <source>
        <dbReference type="ARBA" id="ARBA00005336"/>
    </source>
</evidence>
<evidence type="ECO:0000256" key="4">
    <source>
        <dbReference type="ARBA" id="ARBA00022801"/>
    </source>
</evidence>
<evidence type="ECO:0000259" key="6">
    <source>
        <dbReference type="Pfam" id="PF00933"/>
    </source>
</evidence>
<dbReference type="InterPro" id="IPR036962">
    <property type="entry name" value="Glyco_hydro_3_N_sf"/>
</dbReference>
<evidence type="ECO:0000256" key="3">
    <source>
        <dbReference type="ARBA" id="ARBA00012663"/>
    </source>
</evidence>
<dbReference type="PANTHER" id="PTHR30480">
    <property type="entry name" value="BETA-HEXOSAMINIDASE-RELATED"/>
    <property type="match status" value="1"/>
</dbReference>
<dbReference type="InterPro" id="IPR001764">
    <property type="entry name" value="Glyco_hydro_3_N"/>
</dbReference>
<keyword evidence="8" id="KW-1185">Reference proteome</keyword>
<sequence>MKKPNTKSGIFLALAILVLAAIGAWFFWDRSPSPAGPAGPSKGAVQEDEASRLVAKMSPEVKIGQLMMIGLAGTTIDDQGQRQLEYCHAGNVILFDRNMDTPEQVQHLTKKIDTTIRKKSGVMPFIALDQEGGQVLRMRKAFPPVPSEQSIGQSGQSAQAKQWAVTTGDALKKLGINVNFAPVVDLGSQAERSYSLDPGVVTQFAHEAIAGYEQTGIWCSLKHFPGIGKVKTDPHIDGDSVNSSKDDLMKQDLKPFENLIKSEDNQKMFIMVSNVTFPALDPNLPACVSKPIMTDLLRNTFGYQGLIVSDDMEMGAMAKHYAFADMGVMAIKAGADMVLVCHEYAHERETYDGLLKEYKSNAEFRALVDEKVTRIVRTKLNHQ</sequence>
<comment type="catalytic activity">
    <reaction evidence="1">
        <text>Hydrolysis of terminal non-reducing N-acetyl-D-hexosamine residues in N-acetyl-beta-D-hexosaminides.</text>
        <dbReference type="EC" id="3.2.1.52"/>
    </reaction>
</comment>
<dbReference type="Gene3D" id="3.20.20.300">
    <property type="entry name" value="Glycoside hydrolase, family 3, N-terminal domain"/>
    <property type="match status" value="1"/>
</dbReference>
<gene>
    <name evidence="7" type="primary">nagZ</name>
    <name evidence="7" type="ORF">WMO23_02440</name>
</gene>
<dbReference type="InterPro" id="IPR050226">
    <property type="entry name" value="NagZ_Beta-hexosaminidase"/>
</dbReference>
<evidence type="ECO:0000256" key="5">
    <source>
        <dbReference type="ARBA" id="ARBA00023295"/>
    </source>
</evidence>